<dbReference type="AlphaFoldDB" id="L5KKC1"/>
<sequence length="72" mass="7731">MVTTNKMAFSPDPTSFAGTLTPSCPQLSACVVPDGSRSPSAAIPLPFLIVRNNGKVRRNEDYKQDGGREAYT</sequence>
<dbReference type="InParanoid" id="L5KKC1"/>
<proteinExistence type="predicted"/>
<accession>L5KKC1</accession>
<dbReference type="EMBL" id="KB030715">
    <property type="protein sequence ID" value="ELK10978.1"/>
    <property type="molecule type" value="Genomic_DNA"/>
</dbReference>
<evidence type="ECO:0000313" key="2">
    <source>
        <dbReference type="Proteomes" id="UP000010552"/>
    </source>
</evidence>
<organism evidence="1 2">
    <name type="scientific">Pteropus alecto</name>
    <name type="common">Black flying fox</name>
    <dbReference type="NCBI Taxonomy" id="9402"/>
    <lineage>
        <taxon>Eukaryota</taxon>
        <taxon>Metazoa</taxon>
        <taxon>Chordata</taxon>
        <taxon>Craniata</taxon>
        <taxon>Vertebrata</taxon>
        <taxon>Euteleostomi</taxon>
        <taxon>Mammalia</taxon>
        <taxon>Eutheria</taxon>
        <taxon>Laurasiatheria</taxon>
        <taxon>Chiroptera</taxon>
        <taxon>Yinpterochiroptera</taxon>
        <taxon>Pteropodoidea</taxon>
        <taxon>Pteropodidae</taxon>
        <taxon>Pteropodinae</taxon>
        <taxon>Pteropus</taxon>
    </lineage>
</organism>
<keyword evidence="2" id="KW-1185">Reference proteome</keyword>
<dbReference type="Proteomes" id="UP000010552">
    <property type="component" value="Unassembled WGS sequence"/>
</dbReference>
<reference evidence="2" key="1">
    <citation type="journal article" date="2013" name="Science">
        <title>Comparative analysis of bat genomes provides insight into the evolution of flight and immunity.</title>
        <authorList>
            <person name="Zhang G."/>
            <person name="Cowled C."/>
            <person name="Shi Z."/>
            <person name="Huang Z."/>
            <person name="Bishop-Lilly K.A."/>
            <person name="Fang X."/>
            <person name="Wynne J.W."/>
            <person name="Xiong Z."/>
            <person name="Baker M.L."/>
            <person name="Zhao W."/>
            <person name="Tachedjian M."/>
            <person name="Zhu Y."/>
            <person name="Zhou P."/>
            <person name="Jiang X."/>
            <person name="Ng J."/>
            <person name="Yang L."/>
            <person name="Wu L."/>
            <person name="Xiao J."/>
            <person name="Feng Y."/>
            <person name="Chen Y."/>
            <person name="Sun X."/>
            <person name="Zhang Y."/>
            <person name="Marsh G.A."/>
            <person name="Crameri G."/>
            <person name="Broder C.C."/>
            <person name="Frey K.G."/>
            <person name="Wang L.F."/>
            <person name="Wang J."/>
        </authorList>
    </citation>
    <scope>NUCLEOTIDE SEQUENCE [LARGE SCALE GENOMIC DNA]</scope>
</reference>
<gene>
    <name evidence="1" type="ORF">PAL_GLEAN10011914</name>
</gene>
<protein>
    <submittedName>
        <fullName evidence="1">Uncharacterized protein</fullName>
    </submittedName>
</protein>
<evidence type="ECO:0000313" key="1">
    <source>
        <dbReference type="EMBL" id="ELK10978.1"/>
    </source>
</evidence>
<name>L5KKC1_PTEAL</name>